<evidence type="ECO:0000256" key="1">
    <source>
        <dbReference type="SAM" id="MobiDB-lite"/>
    </source>
</evidence>
<feature type="region of interest" description="Disordered" evidence="1">
    <location>
        <begin position="135"/>
        <end position="181"/>
    </location>
</feature>
<feature type="compositionally biased region" description="Polar residues" evidence="1">
    <location>
        <begin position="1"/>
        <end position="18"/>
    </location>
</feature>
<feature type="region of interest" description="Disordered" evidence="1">
    <location>
        <begin position="200"/>
        <end position="238"/>
    </location>
</feature>
<feature type="compositionally biased region" description="Polar residues" evidence="1">
    <location>
        <begin position="498"/>
        <end position="510"/>
    </location>
</feature>
<sequence>MSRSTSGASDAQEYSTRLLTPHSEYRPLGHGPDPYSGLSHDIEMRKMSESLGRMPSNRLFTPAFTFEHVNQLGPHPQPAQPELNAGMARGWGAEFALSSERGDTKVGLNGGTETDYEREREQQIMTNKKLIEEMGLGGGSGAFGRSRSVTGGGARERSKTPSKTPIKKRLSSAEAPVRASPRIASLHRASYADLDGNAVEEVSDEYQSSGEPELDDEDDFRPPKRTKTSTRGYGRKASYTARGRKSDLSLWGLLQIYPEIPRSYPLFYYTLNNDLSINSDSVPLIGSIPSTATALEKADNLQAFYHRGRRVLSQLDAFTARCDRKYEGPQEKLTELDHNTRIAVRDVRRKIVERCENYKYTRRDLLDKACGKNKWAPIEHGLIEWRIGMAQTDPAGDLSNVTLTLPTPPPQALFQGSTSTSMHQQQQRNQLGVRQIKPFPRSRIGSVVPLPSARTVSVTMGEPSSAYNMSSTPVMGYGFSAADAPPPMYGEDDVPMSVQLSTPIQPSSESPLDPSHPPRFHPSPNGMKLLPQLLPRPP</sequence>
<gene>
    <name evidence="2" type="ORF">BD324DRAFT_612635</name>
</gene>
<dbReference type="InParanoid" id="A0A1Y1UU46"/>
<protein>
    <submittedName>
        <fullName evidence="2">Uncharacterized protein</fullName>
    </submittedName>
</protein>
<organism evidence="2 3">
    <name type="scientific">Kockovaella imperatae</name>
    <dbReference type="NCBI Taxonomy" id="4999"/>
    <lineage>
        <taxon>Eukaryota</taxon>
        <taxon>Fungi</taxon>
        <taxon>Dikarya</taxon>
        <taxon>Basidiomycota</taxon>
        <taxon>Agaricomycotina</taxon>
        <taxon>Tremellomycetes</taxon>
        <taxon>Tremellales</taxon>
        <taxon>Cuniculitremaceae</taxon>
        <taxon>Kockovaella</taxon>
    </lineage>
</organism>
<keyword evidence="3" id="KW-1185">Reference proteome</keyword>
<accession>A0A1Y1UU46</accession>
<proteinExistence type="predicted"/>
<evidence type="ECO:0000313" key="2">
    <source>
        <dbReference type="EMBL" id="ORX40946.1"/>
    </source>
</evidence>
<dbReference type="Proteomes" id="UP000193218">
    <property type="component" value="Unassembled WGS sequence"/>
</dbReference>
<comment type="caution">
    <text evidence="2">The sequence shown here is derived from an EMBL/GenBank/DDBJ whole genome shotgun (WGS) entry which is preliminary data.</text>
</comment>
<evidence type="ECO:0000313" key="3">
    <source>
        <dbReference type="Proteomes" id="UP000193218"/>
    </source>
</evidence>
<feature type="region of interest" description="Disordered" evidence="1">
    <location>
        <begin position="1"/>
        <end position="39"/>
    </location>
</feature>
<dbReference type="EMBL" id="NBSH01000001">
    <property type="protein sequence ID" value="ORX40946.1"/>
    <property type="molecule type" value="Genomic_DNA"/>
</dbReference>
<name>A0A1Y1UU46_9TREE</name>
<reference evidence="2 3" key="1">
    <citation type="submission" date="2017-03" db="EMBL/GenBank/DDBJ databases">
        <title>Widespread Adenine N6-methylation of Active Genes in Fungi.</title>
        <authorList>
            <consortium name="DOE Joint Genome Institute"/>
            <person name="Mondo S.J."/>
            <person name="Dannebaum R.O."/>
            <person name="Kuo R.C."/>
            <person name="Louie K.B."/>
            <person name="Bewick A.J."/>
            <person name="Labutti K."/>
            <person name="Haridas S."/>
            <person name="Kuo A."/>
            <person name="Salamov A."/>
            <person name="Ahrendt S.R."/>
            <person name="Lau R."/>
            <person name="Bowen B.P."/>
            <person name="Lipzen A."/>
            <person name="Sullivan W."/>
            <person name="Andreopoulos W.B."/>
            <person name="Clum A."/>
            <person name="Lindquist E."/>
            <person name="Daum C."/>
            <person name="Northen T.R."/>
            <person name="Ramamoorthy G."/>
            <person name="Schmitz R.J."/>
            <person name="Gryganskyi A."/>
            <person name="Culley D."/>
            <person name="Magnuson J."/>
            <person name="James T.Y."/>
            <person name="O'Malley M.A."/>
            <person name="Stajich J.E."/>
            <person name="Spatafora J.W."/>
            <person name="Visel A."/>
            <person name="Grigoriev I.V."/>
        </authorList>
    </citation>
    <scope>NUCLEOTIDE SEQUENCE [LARGE SCALE GENOMIC DNA]</scope>
    <source>
        <strain evidence="2 3">NRRL Y-17943</strain>
    </source>
</reference>
<dbReference type="GeneID" id="33556223"/>
<feature type="region of interest" description="Disordered" evidence="1">
    <location>
        <begin position="486"/>
        <end position="538"/>
    </location>
</feature>
<dbReference type="OrthoDB" id="2591172at2759"/>
<dbReference type="AlphaFoldDB" id="A0A1Y1UU46"/>
<dbReference type="RefSeq" id="XP_021874625.1">
    <property type="nucleotide sequence ID" value="XM_022014415.1"/>
</dbReference>